<reference evidence="2" key="1">
    <citation type="journal article" date="2023" name="Mol. Phylogenet. Evol.">
        <title>Genome-scale phylogeny and comparative genomics of the fungal order Sordariales.</title>
        <authorList>
            <person name="Hensen N."/>
            <person name="Bonometti L."/>
            <person name="Westerberg I."/>
            <person name="Brannstrom I.O."/>
            <person name="Guillou S."/>
            <person name="Cros-Aarteil S."/>
            <person name="Calhoun S."/>
            <person name="Haridas S."/>
            <person name="Kuo A."/>
            <person name="Mondo S."/>
            <person name="Pangilinan J."/>
            <person name="Riley R."/>
            <person name="LaButti K."/>
            <person name="Andreopoulos B."/>
            <person name="Lipzen A."/>
            <person name="Chen C."/>
            <person name="Yan M."/>
            <person name="Daum C."/>
            <person name="Ng V."/>
            <person name="Clum A."/>
            <person name="Steindorff A."/>
            <person name="Ohm R.A."/>
            <person name="Martin F."/>
            <person name="Silar P."/>
            <person name="Natvig D.O."/>
            <person name="Lalanne C."/>
            <person name="Gautier V."/>
            <person name="Ament-Velasquez S.L."/>
            <person name="Kruys A."/>
            <person name="Hutchinson M.I."/>
            <person name="Powell A.J."/>
            <person name="Barry K."/>
            <person name="Miller A.N."/>
            <person name="Grigoriev I.V."/>
            <person name="Debuchy R."/>
            <person name="Gladieux P."/>
            <person name="Hiltunen Thoren M."/>
            <person name="Johannesson H."/>
        </authorList>
    </citation>
    <scope>NUCLEOTIDE SEQUENCE</scope>
    <source>
        <strain evidence="2">CBS 560.94</strain>
    </source>
</reference>
<evidence type="ECO:0000313" key="2">
    <source>
        <dbReference type="EMBL" id="KAK3350850.1"/>
    </source>
</evidence>
<feature type="region of interest" description="Disordered" evidence="1">
    <location>
        <begin position="78"/>
        <end position="99"/>
    </location>
</feature>
<sequence length="670" mass="72471">MAGNKSLPSFHQPGDAATAMTERVAPQIRSSTRAVTAERYFYRPSKTRAVYCNGGARNSTGPALSLRDSVKTGNLEQMLQTDDDGPSPASTPTGRAAAASIGAADDISMMATVSRTATALTTPPATSHGNKYDSWDSSLSVPVHSEKPVNPKRSSINNENGYPFGRPVLASQKRNSTLLATNNTPPMDSLAYDHYNGDVADDAGFTNTDSGYLVPSHHKDLKPRSAKEGGSPADSLFDPETDESKWIHRDKLAQIENEELQAAGFVLPVARDNRSRSKSANRLKRDQSQDKLSGQARSIGGGEHIGSRSRKNSSATQDWDKRADDGAEHADSSLSNPGAKVTSRIPVPRTKTYPTTPTDEKVAAYARKRDSSPEEDKEKITYPKTRGRSGSTGNALTKAANGTDARPIAKRADTSPIKSKPAAGAKKVSGKAATTTTTRPRTGTRGASNKDSTGARPTTRSGDRELSPTTHKPMEGEPPWMVSAFRPDPRLPPEQQLLPTVAKRLQQEKWEREGKVGTVFDKEFRPLTDEGFLEPPEHPIVAPEHEPAENENEQEQEKENEKEDPQADWPLKPAEPQCPQSPPPPSLHSLQSPRSPAPVGRKDSYSTMPGRKDSYSTMPKIADKPALTTVPSPKNPPQPPHPSQVIRVPEPPEDPPQKKEKGGCGCCIVM</sequence>
<feature type="region of interest" description="Disordered" evidence="1">
    <location>
        <begin position="143"/>
        <end position="162"/>
    </location>
</feature>
<name>A0AAE0JJJ7_9PEZI</name>
<evidence type="ECO:0008006" key="4">
    <source>
        <dbReference type="Google" id="ProtNLM"/>
    </source>
</evidence>
<feature type="compositionally biased region" description="Basic and acidic residues" evidence="1">
    <location>
        <begin position="505"/>
        <end position="528"/>
    </location>
</feature>
<gene>
    <name evidence="2" type="ORF">B0H65DRAFT_545934</name>
</gene>
<feature type="compositionally biased region" description="Basic and acidic residues" evidence="1">
    <location>
        <begin position="318"/>
        <end position="331"/>
    </location>
</feature>
<organism evidence="2 3">
    <name type="scientific">Neurospora tetraspora</name>
    <dbReference type="NCBI Taxonomy" id="94610"/>
    <lineage>
        <taxon>Eukaryota</taxon>
        <taxon>Fungi</taxon>
        <taxon>Dikarya</taxon>
        <taxon>Ascomycota</taxon>
        <taxon>Pezizomycotina</taxon>
        <taxon>Sordariomycetes</taxon>
        <taxon>Sordariomycetidae</taxon>
        <taxon>Sordariales</taxon>
        <taxon>Sordariaceae</taxon>
        <taxon>Neurospora</taxon>
    </lineage>
</organism>
<protein>
    <recommendedName>
        <fullName evidence="4">TeaA receptor TeaR</fullName>
    </recommendedName>
</protein>
<dbReference type="AlphaFoldDB" id="A0AAE0JJJ7"/>
<evidence type="ECO:0000313" key="3">
    <source>
        <dbReference type="Proteomes" id="UP001278500"/>
    </source>
</evidence>
<feature type="compositionally biased region" description="Pro residues" evidence="1">
    <location>
        <begin position="633"/>
        <end position="642"/>
    </location>
</feature>
<dbReference type="RefSeq" id="XP_062684145.1">
    <property type="nucleotide sequence ID" value="XM_062829413.1"/>
</dbReference>
<accession>A0AAE0JJJ7</accession>
<keyword evidence="3" id="KW-1185">Reference proteome</keyword>
<comment type="caution">
    <text evidence="2">The sequence shown here is derived from an EMBL/GenBank/DDBJ whole genome shotgun (WGS) entry which is preliminary data.</text>
</comment>
<feature type="region of interest" description="Disordered" evidence="1">
    <location>
        <begin position="1"/>
        <end position="32"/>
    </location>
</feature>
<feature type="region of interest" description="Disordered" evidence="1">
    <location>
        <begin position="214"/>
        <end position="242"/>
    </location>
</feature>
<feature type="compositionally biased region" description="Low complexity" evidence="1">
    <location>
        <begin position="418"/>
        <end position="447"/>
    </location>
</feature>
<dbReference type="EMBL" id="JAUEPP010000002">
    <property type="protein sequence ID" value="KAK3350850.1"/>
    <property type="molecule type" value="Genomic_DNA"/>
</dbReference>
<feature type="compositionally biased region" description="Basic and acidic residues" evidence="1">
    <location>
        <begin position="600"/>
        <end position="614"/>
    </location>
</feature>
<evidence type="ECO:0000256" key="1">
    <source>
        <dbReference type="SAM" id="MobiDB-lite"/>
    </source>
</evidence>
<feature type="region of interest" description="Disordered" evidence="1">
    <location>
        <begin position="271"/>
        <end position="664"/>
    </location>
</feature>
<feature type="compositionally biased region" description="Polar residues" evidence="1">
    <location>
        <begin position="449"/>
        <end position="460"/>
    </location>
</feature>
<feature type="compositionally biased region" description="Basic and acidic residues" evidence="1">
    <location>
        <begin position="358"/>
        <end position="381"/>
    </location>
</feature>
<proteinExistence type="predicted"/>
<dbReference type="GeneID" id="87866567"/>
<dbReference type="Proteomes" id="UP001278500">
    <property type="component" value="Unassembled WGS sequence"/>
</dbReference>
<reference evidence="2" key="2">
    <citation type="submission" date="2023-06" db="EMBL/GenBank/DDBJ databases">
        <authorList>
            <consortium name="Lawrence Berkeley National Laboratory"/>
            <person name="Haridas S."/>
            <person name="Hensen N."/>
            <person name="Bonometti L."/>
            <person name="Westerberg I."/>
            <person name="Brannstrom I.O."/>
            <person name="Guillou S."/>
            <person name="Cros-Aarteil S."/>
            <person name="Calhoun S."/>
            <person name="Kuo A."/>
            <person name="Mondo S."/>
            <person name="Pangilinan J."/>
            <person name="Riley R."/>
            <person name="Labutti K."/>
            <person name="Andreopoulos B."/>
            <person name="Lipzen A."/>
            <person name="Chen C."/>
            <person name="Yanf M."/>
            <person name="Daum C."/>
            <person name="Ng V."/>
            <person name="Clum A."/>
            <person name="Steindorff A."/>
            <person name="Ohm R."/>
            <person name="Martin F."/>
            <person name="Silar P."/>
            <person name="Natvig D."/>
            <person name="Lalanne C."/>
            <person name="Gautier V."/>
            <person name="Ament-Velasquez S.L."/>
            <person name="Kruys A."/>
            <person name="Hutchinson M.I."/>
            <person name="Powell A.J."/>
            <person name="Barry K."/>
            <person name="Miller A.N."/>
            <person name="Grigoriev I.V."/>
            <person name="Debuchy R."/>
            <person name="Gladieux P."/>
            <person name="Thoren M.H."/>
            <person name="Johannesson H."/>
        </authorList>
    </citation>
    <scope>NUCLEOTIDE SEQUENCE</scope>
    <source>
        <strain evidence="2">CBS 560.94</strain>
    </source>
</reference>
<feature type="compositionally biased region" description="Basic and acidic residues" evidence="1">
    <location>
        <begin position="555"/>
        <end position="565"/>
    </location>
</feature>